<dbReference type="RefSeq" id="WP_318053081.1">
    <property type="nucleotide sequence ID" value="NZ_JAWPFE010000012.1"/>
</dbReference>
<comment type="caution">
    <text evidence="2">The sequence shown here is derived from an EMBL/GenBank/DDBJ whole genome shotgun (WGS) entry which is preliminary data.</text>
</comment>
<organism evidence="2 5">
    <name type="scientific">Mesomycoplasma ovipneumoniae</name>
    <dbReference type="NCBI Taxonomy" id="29562"/>
    <lineage>
        <taxon>Bacteria</taxon>
        <taxon>Bacillati</taxon>
        <taxon>Mycoplasmatota</taxon>
        <taxon>Mycoplasmoidales</taxon>
        <taxon>Metamycoplasmataceae</taxon>
        <taxon>Mesomycoplasma</taxon>
    </lineage>
</organism>
<evidence type="ECO:0000313" key="4">
    <source>
        <dbReference type="Proteomes" id="UP001275471"/>
    </source>
</evidence>
<evidence type="ECO:0000313" key="2">
    <source>
        <dbReference type="EMBL" id="MDW2892781.1"/>
    </source>
</evidence>
<accession>A0AAJ2P3J9</accession>
<dbReference type="PROSITE" id="PS51257">
    <property type="entry name" value="PROKAR_LIPOPROTEIN"/>
    <property type="match status" value="1"/>
</dbReference>
<dbReference type="AlphaFoldDB" id="A0AAJ2P3J9"/>
<keyword evidence="1" id="KW-0732">Signal</keyword>
<evidence type="ECO:0000313" key="5">
    <source>
        <dbReference type="Proteomes" id="UP001281777"/>
    </source>
</evidence>
<dbReference type="EMBL" id="JAWPFF010000021">
    <property type="protein sequence ID" value="MDW2908707.1"/>
    <property type="molecule type" value="Genomic_DNA"/>
</dbReference>
<gene>
    <name evidence="3" type="ORF">R7V75_03135</name>
    <name evidence="2" type="ORF">R7W54_02230</name>
</gene>
<dbReference type="Proteomes" id="UP001275471">
    <property type="component" value="Unassembled WGS sequence"/>
</dbReference>
<reference evidence="2 4" key="1">
    <citation type="submission" date="2023-10" db="EMBL/GenBank/DDBJ databases">
        <title>Genome sequences of Mycoplasma ovipneumoniae isolated from goats.</title>
        <authorList>
            <person name="Spergser J."/>
        </authorList>
    </citation>
    <scope>NUCLEOTIDE SEQUENCE</scope>
    <source>
        <strain evidence="3 4">1N</strain>
        <strain evidence="2">5N</strain>
    </source>
</reference>
<proteinExistence type="predicted"/>
<dbReference type="EMBL" id="JAWPFE010000012">
    <property type="protein sequence ID" value="MDW2892781.1"/>
    <property type="molecule type" value="Genomic_DNA"/>
</dbReference>
<name>A0AAJ2P3J9_9BACT</name>
<evidence type="ECO:0000313" key="3">
    <source>
        <dbReference type="EMBL" id="MDW2908707.1"/>
    </source>
</evidence>
<keyword evidence="4" id="KW-1185">Reference proteome</keyword>
<protein>
    <submittedName>
        <fullName evidence="2">Uncharacterized protein</fullName>
    </submittedName>
</protein>
<sequence length="937" mass="106387">MKKLFIGSVLSVFSAGVLASCSIQPAWERQEWITTVNSATSAPGAFKTWTNTFTSPTIASSYYTASYLVQTVYENSVEIKQDGISDESKEKLDKSFNYSITKPTYSYESFVNAAAIVVRKKDGTELVFDSDAHEKGYLAPGQTTNSLVIKLKSDQKNSINSDFFVQALDEAESIHFFLKNDVKWVDYQGNPSQYTLKPEDYYYGFKAQRLSDPQYRASVGGSKEIDEEAQKKIPNFDPKSTYFTNTIINWYLLDLFGLDLADLDDENKYIEQYKGKNANFQGQKSVSFYKGASKDKVFFNGFYQKSILGGMLFPAPSEFIDKRNSQTQTIKDGKPTGRFGETGEALKYGAYWYGEDFKKDQLFVSPYTQLSQETNRETWKINKYYPRTGWKDQLPYVFNKITTLYSQYASASAFENAKFNSYREQTILAIGFDSLNDSIKNLVSSDQERYGWRLKKAEDKDQLHKWYYSALVPGSLKQNFRAEVGVTFDEKYYGFNDNFAKLNFGASLADIAKGNAKVVENLVSGPSLEFRLIIANAWNLYTTAQSISNSSLPWYNFVAPDNKITSKPDSKTPRDFYQEANTIKLVDQTGEIYYTKNPEDEKKKNFENVNDATKQFQAPQFEMLKARMKALLDDFYAKNNIPADQKVEWTNHSFYVNAGNKEIAAVTNGAKAIMDLDPRLKINVIWPITDRTRRANYLLTRTGGVDFGGWGYDYDGIGSVLDGKIQRNGVGYAMLSAIYALGPESKIAKSYPHVYRYALGVKDFFDKFAKKGYIREFKDWKDGTNSPDFGAHDQHLAPDLTHFFTGEVKEVPDPNDATKKIMAYKTFVDQINETQKSDQEKVSFDFHAQSAIFNLSYQEEHTDEELIKLSAELSSLLGFGLNDLLNVPSSTPYAFLENPNISIPYANNTYSGYVPPDMISIIPLKEKHQNLTEKGTN</sequence>
<dbReference type="NCBIfam" id="NF045850">
    <property type="entry name" value="ABC_Mplas_LP"/>
    <property type="match status" value="1"/>
</dbReference>
<feature type="chain" id="PRO_5042589326" evidence="1">
    <location>
        <begin position="20"/>
        <end position="937"/>
    </location>
</feature>
<dbReference type="Proteomes" id="UP001281777">
    <property type="component" value="Unassembled WGS sequence"/>
</dbReference>
<evidence type="ECO:0000256" key="1">
    <source>
        <dbReference type="SAM" id="SignalP"/>
    </source>
</evidence>
<feature type="signal peptide" evidence="1">
    <location>
        <begin position="1"/>
        <end position="19"/>
    </location>
</feature>